<accession>A0AAV4X2T1</accession>
<dbReference type="EMBL" id="BPLQ01015627">
    <property type="protein sequence ID" value="GIY89452.1"/>
    <property type="molecule type" value="Genomic_DNA"/>
</dbReference>
<protein>
    <submittedName>
        <fullName evidence="1">Uncharacterized protein</fullName>
    </submittedName>
</protein>
<reference evidence="1 2" key="1">
    <citation type="submission" date="2021-06" db="EMBL/GenBank/DDBJ databases">
        <title>Caerostris darwini draft genome.</title>
        <authorList>
            <person name="Kono N."/>
            <person name="Arakawa K."/>
        </authorList>
    </citation>
    <scope>NUCLEOTIDE SEQUENCE [LARGE SCALE GENOMIC DNA]</scope>
</reference>
<organism evidence="1 2">
    <name type="scientific">Caerostris darwini</name>
    <dbReference type="NCBI Taxonomy" id="1538125"/>
    <lineage>
        <taxon>Eukaryota</taxon>
        <taxon>Metazoa</taxon>
        <taxon>Ecdysozoa</taxon>
        <taxon>Arthropoda</taxon>
        <taxon>Chelicerata</taxon>
        <taxon>Arachnida</taxon>
        <taxon>Araneae</taxon>
        <taxon>Araneomorphae</taxon>
        <taxon>Entelegynae</taxon>
        <taxon>Araneoidea</taxon>
        <taxon>Araneidae</taxon>
        <taxon>Caerostris</taxon>
    </lineage>
</organism>
<dbReference type="Proteomes" id="UP001054837">
    <property type="component" value="Unassembled WGS sequence"/>
</dbReference>
<evidence type="ECO:0000313" key="1">
    <source>
        <dbReference type="EMBL" id="GIY89452.1"/>
    </source>
</evidence>
<keyword evidence="2" id="KW-1185">Reference proteome</keyword>
<evidence type="ECO:0000313" key="2">
    <source>
        <dbReference type="Proteomes" id="UP001054837"/>
    </source>
</evidence>
<dbReference type="AlphaFoldDB" id="A0AAV4X2T1"/>
<proteinExistence type="predicted"/>
<sequence length="149" mass="16908">MLPLSYGLEVIHFLEHPHHQRAAIRSQESPKSKSSKLNCFYCDNIVKLKFYSTLSKKRLFRAPLYSGGYHTEVKKSIDKMSATCLQKDSHHVVEVELVIPAQKLGDPLAFLGQQGVLEKVNTSTFPFPLLPITAPSKKKKNCLFPHFLE</sequence>
<name>A0AAV4X2T1_9ARAC</name>
<comment type="caution">
    <text evidence="1">The sequence shown here is derived from an EMBL/GenBank/DDBJ whole genome shotgun (WGS) entry which is preliminary data.</text>
</comment>
<gene>
    <name evidence="1" type="ORF">CDAR_408571</name>
</gene>